<keyword evidence="2" id="KW-0808">Transferase</keyword>
<dbReference type="InterPro" id="IPR001173">
    <property type="entry name" value="Glyco_trans_2-like"/>
</dbReference>
<dbReference type="Proteomes" id="UP000007463">
    <property type="component" value="Chromosome"/>
</dbReference>
<protein>
    <submittedName>
        <fullName evidence="2">Glycosyl transferase family 2</fullName>
    </submittedName>
</protein>
<dbReference type="PANTHER" id="PTHR48090">
    <property type="entry name" value="UNDECAPRENYL-PHOSPHATE 4-DEOXY-4-FORMAMIDO-L-ARABINOSE TRANSFERASE-RELATED"/>
    <property type="match status" value="1"/>
</dbReference>
<sequence length="241" mass="27603">MFNEINKLSIIVPAYNEEKTILEVITLLEKIKLVNDIEKEIIIIDDHSKDKTAQLVSDYIAKNTDSPLIFFSQVMNQGKGAAIHKGIELASGNIIVIQDADLELVPEEINSLLSLYLKSPNQIVYGSRFLEDKHSKTNFIWHIMGNGFLTKLSNLFSGYRLTDMMTCYKMIPAATLKSLKLKEKRFGFEPEVTMKLSKIKSLKIHEVPITYIARNKEEGKKISWKDGMKVIWCVVRYRFGN</sequence>
<dbReference type="CDD" id="cd04179">
    <property type="entry name" value="DPM_DPG-synthase_like"/>
    <property type="match status" value="1"/>
</dbReference>
<evidence type="ECO:0000313" key="2">
    <source>
        <dbReference type="EMBL" id="AEA43959.1"/>
    </source>
</evidence>
<reference evidence="2 3" key="1">
    <citation type="journal article" date="2011" name="Stand. Genomic Sci.">
        <title>Complete genome sequence of the gliding freshwater bacterium Fluviicola taffensis type strain (RW262).</title>
        <authorList>
            <person name="Woyke T."/>
            <person name="Chertkov O."/>
            <person name="Lapidus A."/>
            <person name="Nolan M."/>
            <person name="Lucas S."/>
            <person name="Del Rio T.G."/>
            <person name="Tice H."/>
            <person name="Cheng J.F."/>
            <person name="Tapia R."/>
            <person name="Han C."/>
            <person name="Goodwin L."/>
            <person name="Pitluck S."/>
            <person name="Liolios K."/>
            <person name="Pagani I."/>
            <person name="Ivanova N."/>
            <person name="Huntemann M."/>
            <person name="Mavromatis K."/>
            <person name="Mikhailova N."/>
            <person name="Pati A."/>
            <person name="Chen A."/>
            <person name="Palaniappan K."/>
            <person name="Land M."/>
            <person name="Hauser L."/>
            <person name="Brambilla E.M."/>
            <person name="Rohde M."/>
            <person name="Mwirichia R."/>
            <person name="Sikorski J."/>
            <person name="Tindall B.J."/>
            <person name="Goker M."/>
            <person name="Bristow J."/>
            <person name="Eisen J.A."/>
            <person name="Markowitz V."/>
            <person name="Hugenholtz P."/>
            <person name="Klenk H.P."/>
            <person name="Kyrpides N.C."/>
        </authorList>
    </citation>
    <scope>NUCLEOTIDE SEQUENCE [LARGE SCALE GENOMIC DNA]</scope>
    <source>
        <strain evidence="3">DSM 16823 / RW262 / RW262</strain>
    </source>
</reference>
<dbReference type="SUPFAM" id="SSF53448">
    <property type="entry name" value="Nucleotide-diphospho-sugar transferases"/>
    <property type="match status" value="1"/>
</dbReference>
<keyword evidence="3" id="KW-1185">Reference proteome</keyword>
<dbReference type="RefSeq" id="WP_013686729.1">
    <property type="nucleotide sequence ID" value="NC_015321.1"/>
</dbReference>
<proteinExistence type="predicted"/>
<dbReference type="AlphaFoldDB" id="F2IJR9"/>
<name>F2IJR9_FLUTR</name>
<dbReference type="InterPro" id="IPR050256">
    <property type="entry name" value="Glycosyltransferase_2"/>
</dbReference>
<dbReference type="eggNOG" id="COG0463">
    <property type="taxonomic scope" value="Bacteria"/>
</dbReference>
<evidence type="ECO:0000259" key="1">
    <source>
        <dbReference type="Pfam" id="PF00535"/>
    </source>
</evidence>
<dbReference type="EMBL" id="CP002542">
    <property type="protein sequence ID" value="AEA43959.1"/>
    <property type="molecule type" value="Genomic_DNA"/>
</dbReference>
<dbReference type="Gene3D" id="3.90.550.10">
    <property type="entry name" value="Spore Coat Polysaccharide Biosynthesis Protein SpsA, Chain A"/>
    <property type="match status" value="1"/>
</dbReference>
<dbReference type="InterPro" id="IPR029044">
    <property type="entry name" value="Nucleotide-diphossugar_trans"/>
</dbReference>
<feature type="domain" description="Glycosyltransferase 2-like" evidence="1">
    <location>
        <begin position="9"/>
        <end position="160"/>
    </location>
</feature>
<dbReference type="KEGG" id="fte:Fluta_1973"/>
<accession>F2IJR9</accession>
<dbReference type="OrthoDB" id="9797819at2"/>
<dbReference type="Pfam" id="PF00535">
    <property type="entry name" value="Glycos_transf_2"/>
    <property type="match status" value="1"/>
</dbReference>
<evidence type="ECO:0000313" key="3">
    <source>
        <dbReference type="Proteomes" id="UP000007463"/>
    </source>
</evidence>
<organism evidence="2 3">
    <name type="scientific">Fluviicola taffensis (strain DSM 16823 / NCIMB 13979 / RW262)</name>
    <dbReference type="NCBI Taxonomy" id="755732"/>
    <lineage>
        <taxon>Bacteria</taxon>
        <taxon>Pseudomonadati</taxon>
        <taxon>Bacteroidota</taxon>
        <taxon>Flavobacteriia</taxon>
        <taxon>Flavobacteriales</taxon>
        <taxon>Crocinitomicaceae</taxon>
        <taxon>Fluviicola</taxon>
    </lineage>
</organism>
<gene>
    <name evidence="2" type="ordered locus">Fluta_1973</name>
</gene>
<dbReference type="STRING" id="755732.Fluta_1973"/>
<dbReference type="GO" id="GO:0016740">
    <property type="term" value="F:transferase activity"/>
    <property type="evidence" value="ECO:0007669"/>
    <property type="project" value="UniProtKB-KW"/>
</dbReference>
<reference evidence="3" key="2">
    <citation type="submission" date="2011-02" db="EMBL/GenBank/DDBJ databases">
        <title>The complete genome of Fluviicola taffensis DSM 16823.</title>
        <authorList>
            <consortium name="US DOE Joint Genome Institute (JGI-PGF)"/>
            <person name="Lucas S."/>
            <person name="Copeland A."/>
            <person name="Lapidus A."/>
            <person name="Bruce D."/>
            <person name="Goodwin L."/>
            <person name="Pitluck S."/>
            <person name="Kyrpides N."/>
            <person name="Mavromatis K."/>
            <person name="Ivanova N."/>
            <person name="Mikhailova N."/>
            <person name="Pagani I."/>
            <person name="Chertkov O."/>
            <person name="Detter J.C."/>
            <person name="Han C."/>
            <person name="Tapia R."/>
            <person name="Land M."/>
            <person name="Hauser L."/>
            <person name="Markowitz V."/>
            <person name="Cheng J.-F."/>
            <person name="Hugenholtz P."/>
            <person name="Woyke T."/>
            <person name="Wu D."/>
            <person name="Tindall B."/>
            <person name="Pomrenke H.G."/>
            <person name="Brambilla E."/>
            <person name="Klenk H.-P."/>
            <person name="Eisen J.A."/>
        </authorList>
    </citation>
    <scope>NUCLEOTIDE SEQUENCE [LARGE SCALE GENOMIC DNA]</scope>
    <source>
        <strain evidence="3">DSM 16823 / RW262 / RW262</strain>
    </source>
</reference>
<dbReference type="HOGENOM" id="CLU_033536_7_1_10"/>
<dbReference type="PANTHER" id="PTHR48090:SF7">
    <property type="entry name" value="RFBJ PROTEIN"/>
    <property type="match status" value="1"/>
</dbReference>